<dbReference type="InterPro" id="IPR051404">
    <property type="entry name" value="TA_system_antitoxin"/>
</dbReference>
<dbReference type="RefSeq" id="WP_218252814.1">
    <property type="nucleotide sequence ID" value="NZ_JABXWD010000209.1"/>
</dbReference>
<feature type="domain" description="HicB-like antitoxin of toxin-antitoxin system" evidence="1">
    <location>
        <begin position="11"/>
        <end position="65"/>
    </location>
</feature>
<dbReference type="PANTHER" id="PTHR34504:SF4">
    <property type="entry name" value="ANTITOXIN HICB"/>
    <property type="match status" value="1"/>
</dbReference>
<accession>A0ABS6S065</accession>
<protein>
    <submittedName>
        <fullName evidence="2">Type II toxin-antitoxin system HicB family antitoxin</fullName>
    </submittedName>
</protein>
<gene>
    <name evidence="2" type="ORF">HWQ67_11400</name>
</gene>
<proteinExistence type="predicted"/>
<evidence type="ECO:0000259" key="1">
    <source>
        <dbReference type="Pfam" id="PF15919"/>
    </source>
</evidence>
<dbReference type="InterPro" id="IPR031807">
    <property type="entry name" value="HicB-like"/>
</dbReference>
<dbReference type="InterPro" id="IPR035069">
    <property type="entry name" value="TTHA1013/TTHA0281-like"/>
</dbReference>
<organism evidence="2 3">
    <name type="scientific">Candidatus Magnetobacterium casense</name>
    <dbReference type="NCBI Taxonomy" id="1455061"/>
    <lineage>
        <taxon>Bacteria</taxon>
        <taxon>Pseudomonadati</taxon>
        <taxon>Nitrospirota</taxon>
        <taxon>Thermodesulfovibrionia</taxon>
        <taxon>Thermodesulfovibrionales</taxon>
        <taxon>Candidatus Magnetobacteriaceae</taxon>
        <taxon>Candidatus Magnetobacterium</taxon>
    </lineage>
</organism>
<dbReference type="Pfam" id="PF15919">
    <property type="entry name" value="HicB_lk_antitox"/>
    <property type="match status" value="1"/>
</dbReference>
<evidence type="ECO:0000313" key="3">
    <source>
        <dbReference type="Proteomes" id="UP001196980"/>
    </source>
</evidence>
<reference evidence="2 3" key="1">
    <citation type="journal article" date="2020" name="J Geophys Res Biogeosci">
        <title>Magnetotaxis as an Adaptation to Enable Bacterial Shuttling of Microbial Sulfur and Sulfur Cycling Across Aquatic Oxic#Anoxic Interfaces.</title>
        <authorList>
            <person name="Li J."/>
            <person name="Liu P."/>
            <person name="Wang J."/>
            <person name="Roberts A.P."/>
            <person name="Pan Y."/>
        </authorList>
    </citation>
    <scope>NUCLEOTIDE SEQUENCE [LARGE SCALE GENOMIC DNA]</scope>
    <source>
        <strain evidence="2 3">MYR-1_YQ</strain>
    </source>
</reference>
<comment type="caution">
    <text evidence="2">The sequence shown here is derived from an EMBL/GenBank/DDBJ whole genome shotgun (WGS) entry which is preliminary data.</text>
</comment>
<dbReference type="EMBL" id="JABXWD010000209">
    <property type="protein sequence ID" value="MBV6342191.1"/>
    <property type="molecule type" value="Genomic_DNA"/>
</dbReference>
<evidence type="ECO:0000313" key="2">
    <source>
        <dbReference type="EMBL" id="MBV6342191.1"/>
    </source>
</evidence>
<name>A0ABS6S065_9BACT</name>
<dbReference type="Gene3D" id="3.30.160.250">
    <property type="match status" value="1"/>
</dbReference>
<sequence length="77" mass="8380">MSETKEYQLTIIVESCEEGGYFATCPSLPGCHVQGETYEEVMAEIRASIKSFICDCIQGGEPVGENDVTVESVKITV</sequence>
<dbReference type="PANTHER" id="PTHR34504">
    <property type="entry name" value="ANTITOXIN HICB"/>
    <property type="match status" value="1"/>
</dbReference>
<keyword evidence="3" id="KW-1185">Reference proteome</keyword>
<dbReference type="Proteomes" id="UP001196980">
    <property type="component" value="Unassembled WGS sequence"/>
</dbReference>
<dbReference type="SUPFAM" id="SSF143100">
    <property type="entry name" value="TTHA1013/TTHA0281-like"/>
    <property type="match status" value="1"/>
</dbReference>